<protein>
    <submittedName>
        <fullName evidence="1">Uncharacterized protein</fullName>
    </submittedName>
</protein>
<accession>A0A9Q4DKS8</accession>
<sequence>MAIPALTEETISRISVEAAPLPGPHPDPNIGKKAKPLNGVYSSLTGIIYPPNERYSGLSVDPKSAKDYLLMFFYDDGSLFCAIEADIGDMYVLDGTQPVPSGEGTPAVPFGCNLQVSNNKVNGLGDGRYVIYHTLPNQAGTVVVTYDFLDEPDSMSIYWSGKEDTPIASTKGKVSNKGNLIFYHDPAYNPTKVIVKVNEEGSNSNTTAWNYIMACPRKL</sequence>
<dbReference type="AlphaFoldDB" id="A0A9Q4DKS8"/>
<dbReference type="Proteomes" id="UP001070352">
    <property type="component" value="Unassembled WGS sequence"/>
</dbReference>
<gene>
    <name evidence="1" type="ORF">MOC45_03045</name>
</gene>
<dbReference type="EMBL" id="JALANJ010000003">
    <property type="protein sequence ID" value="MCY8119589.1"/>
    <property type="molecule type" value="Genomic_DNA"/>
</dbReference>
<comment type="caution">
    <text evidence="1">The sequence shown here is derived from an EMBL/GenBank/DDBJ whole genome shotgun (WGS) entry which is preliminary data.</text>
</comment>
<name>A0A9Q4DKS8_BACSC</name>
<evidence type="ECO:0000313" key="2">
    <source>
        <dbReference type="Proteomes" id="UP001070352"/>
    </source>
</evidence>
<evidence type="ECO:0000313" key="1">
    <source>
        <dbReference type="EMBL" id="MCY8119589.1"/>
    </source>
</evidence>
<proteinExistence type="predicted"/>
<reference evidence="1" key="1">
    <citation type="submission" date="2022-02" db="EMBL/GenBank/DDBJ databases">
        <title>Crop Bioprotection Bacillus Genome Sequencing.</title>
        <authorList>
            <person name="Dunlap C."/>
        </authorList>
    </citation>
    <scope>NUCLEOTIDE SEQUENCE</scope>
    <source>
        <strain evidence="1">M18B4</strain>
    </source>
</reference>
<organism evidence="1 2">
    <name type="scientific">Bacillus spizizenii</name>
    <name type="common">Bacillus subtilis subsp. spizizenii</name>
    <dbReference type="NCBI Taxonomy" id="96241"/>
    <lineage>
        <taxon>Bacteria</taxon>
        <taxon>Bacillati</taxon>
        <taxon>Bacillota</taxon>
        <taxon>Bacilli</taxon>
        <taxon>Bacillales</taxon>
        <taxon>Bacillaceae</taxon>
        <taxon>Bacillus</taxon>
    </lineage>
</organism>